<evidence type="ECO:0000313" key="7">
    <source>
        <dbReference type="EMBL" id="PYC66850.1"/>
    </source>
</evidence>
<dbReference type="OrthoDB" id="3208838at2"/>
<accession>A0A318NEQ7</accession>
<protein>
    <recommendedName>
        <fullName evidence="9">SARP family transcriptional regulator</fullName>
    </recommendedName>
</protein>
<dbReference type="GO" id="GO:0006355">
    <property type="term" value="P:regulation of DNA-templated transcription"/>
    <property type="evidence" value="ECO:0007669"/>
    <property type="project" value="InterPro"/>
</dbReference>
<dbReference type="GO" id="GO:0003677">
    <property type="term" value="F:DNA binding"/>
    <property type="evidence" value="ECO:0007669"/>
    <property type="project" value="UniProtKB-KW"/>
</dbReference>
<dbReference type="SUPFAM" id="SSF46894">
    <property type="entry name" value="C-terminal effector domain of the bipartite response regulators"/>
    <property type="match status" value="1"/>
</dbReference>
<keyword evidence="3" id="KW-0238">DNA-binding</keyword>
<evidence type="ECO:0000256" key="2">
    <source>
        <dbReference type="ARBA" id="ARBA00023015"/>
    </source>
</evidence>
<organism evidence="7 8">
    <name type="scientific">Micromonospora arborensis</name>
    <dbReference type="NCBI Taxonomy" id="2116518"/>
    <lineage>
        <taxon>Bacteria</taxon>
        <taxon>Bacillati</taxon>
        <taxon>Actinomycetota</taxon>
        <taxon>Actinomycetes</taxon>
        <taxon>Micromonosporales</taxon>
        <taxon>Micromonosporaceae</taxon>
        <taxon>Micromonospora</taxon>
    </lineage>
</organism>
<sequence length="266" mass="29406">MRVTLFGTSLLQNGHQRSHITRAQNRGLLALLALNANIFVTYDWAIEALWGGRPPSSARTQIHTGVHAIRRALRELAAEDLLTSNACGYALRIDPGQVDATLFERKVQQARSASAVDNHDEATTLLEEGLALWRGPALGDAAGSFVTGARQRLDQQRASAIEDLIALEMRAGRHTDVVDRFSAVIDQFPLRERLRGQLMLAQFRAGNKVAAIENYQQFRTQLADKIGLDPSPQLRALQHAIIRDDISLDVNVQKFATPFDSELPVV</sequence>
<dbReference type="InterPro" id="IPR001867">
    <property type="entry name" value="OmpR/PhoB-type_DNA-bd"/>
</dbReference>
<keyword evidence="8" id="KW-1185">Reference proteome</keyword>
<comment type="caution">
    <text evidence="7">The sequence shown here is derived from an EMBL/GenBank/DDBJ whole genome shotgun (WGS) entry which is preliminary data.</text>
</comment>
<dbReference type="PANTHER" id="PTHR35807">
    <property type="entry name" value="TRANSCRIPTIONAL REGULATOR REDD-RELATED"/>
    <property type="match status" value="1"/>
</dbReference>
<keyword evidence="4" id="KW-0804">Transcription</keyword>
<feature type="domain" description="OmpR/PhoB-type" evidence="5">
    <location>
        <begin position="15"/>
        <end position="91"/>
    </location>
</feature>
<dbReference type="InterPro" id="IPR051677">
    <property type="entry name" value="AfsR-DnrI-RedD_regulator"/>
</dbReference>
<dbReference type="InterPro" id="IPR011990">
    <property type="entry name" value="TPR-like_helical_dom_sf"/>
</dbReference>
<evidence type="ECO:0000313" key="8">
    <source>
        <dbReference type="Proteomes" id="UP000248333"/>
    </source>
</evidence>
<dbReference type="CDD" id="cd15831">
    <property type="entry name" value="BTAD"/>
    <property type="match status" value="1"/>
</dbReference>
<dbReference type="EMBL" id="PYBV01000030">
    <property type="protein sequence ID" value="PYC66850.1"/>
    <property type="molecule type" value="Genomic_DNA"/>
</dbReference>
<dbReference type="SMART" id="SM00862">
    <property type="entry name" value="Trans_reg_C"/>
    <property type="match status" value="1"/>
</dbReference>
<dbReference type="SUPFAM" id="SSF48452">
    <property type="entry name" value="TPR-like"/>
    <property type="match status" value="1"/>
</dbReference>
<dbReference type="InterPro" id="IPR005158">
    <property type="entry name" value="BTAD"/>
</dbReference>
<dbReference type="PANTHER" id="PTHR35807:SF1">
    <property type="entry name" value="TRANSCRIPTIONAL REGULATOR REDD"/>
    <property type="match status" value="1"/>
</dbReference>
<dbReference type="InterPro" id="IPR036388">
    <property type="entry name" value="WH-like_DNA-bd_sf"/>
</dbReference>
<evidence type="ECO:0000256" key="3">
    <source>
        <dbReference type="ARBA" id="ARBA00023125"/>
    </source>
</evidence>
<dbReference type="Gene3D" id="1.10.10.10">
    <property type="entry name" value="Winged helix-like DNA-binding domain superfamily/Winged helix DNA-binding domain"/>
    <property type="match status" value="1"/>
</dbReference>
<evidence type="ECO:0000259" key="5">
    <source>
        <dbReference type="SMART" id="SM00862"/>
    </source>
</evidence>
<evidence type="ECO:0000259" key="6">
    <source>
        <dbReference type="SMART" id="SM01043"/>
    </source>
</evidence>
<name>A0A318NEQ7_9ACTN</name>
<keyword evidence="2" id="KW-0805">Transcription regulation</keyword>
<dbReference type="Gene3D" id="1.25.40.10">
    <property type="entry name" value="Tetratricopeptide repeat domain"/>
    <property type="match status" value="1"/>
</dbReference>
<reference evidence="7 8" key="1">
    <citation type="submission" date="2018-03" db="EMBL/GenBank/DDBJ databases">
        <title>Bioinformatic expansion and discovery of thiopeptide antibiotics.</title>
        <authorList>
            <person name="Schwalen C.J."/>
            <person name="Hudson G.A."/>
            <person name="Mitchell D.A."/>
        </authorList>
    </citation>
    <scope>NUCLEOTIDE SEQUENCE [LARGE SCALE GENOMIC DNA]</scope>
    <source>
        <strain evidence="7 8">NRRL 8041</strain>
    </source>
</reference>
<evidence type="ECO:0000256" key="4">
    <source>
        <dbReference type="ARBA" id="ARBA00023163"/>
    </source>
</evidence>
<dbReference type="GO" id="GO:0000160">
    <property type="term" value="P:phosphorelay signal transduction system"/>
    <property type="evidence" value="ECO:0007669"/>
    <property type="project" value="InterPro"/>
</dbReference>
<evidence type="ECO:0008006" key="9">
    <source>
        <dbReference type="Google" id="ProtNLM"/>
    </source>
</evidence>
<proteinExistence type="inferred from homology"/>
<dbReference type="SMART" id="SM01043">
    <property type="entry name" value="BTAD"/>
    <property type="match status" value="1"/>
</dbReference>
<gene>
    <name evidence="7" type="ORF">C7C45_23430</name>
</gene>
<evidence type="ECO:0000256" key="1">
    <source>
        <dbReference type="ARBA" id="ARBA00005820"/>
    </source>
</evidence>
<feature type="domain" description="Bacterial transcriptional activator" evidence="6">
    <location>
        <begin position="98"/>
        <end position="242"/>
    </location>
</feature>
<dbReference type="Proteomes" id="UP000248333">
    <property type="component" value="Unassembled WGS sequence"/>
</dbReference>
<dbReference type="AlphaFoldDB" id="A0A318NEQ7"/>
<comment type="similarity">
    <text evidence="1">Belongs to the AfsR/DnrI/RedD regulatory family.</text>
</comment>
<dbReference type="InterPro" id="IPR016032">
    <property type="entry name" value="Sig_transdc_resp-reg_C-effctor"/>
</dbReference>
<dbReference type="Pfam" id="PF03704">
    <property type="entry name" value="BTAD"/>
    <property type="match status" value="1"/>
</dbReference>